<evidence type="ECO:0000256" key="8">
    <source>
        <dbReference type="SAM" id="MobiDB-lite"/>
    </source>
</evidence>
<dbReference type="InterPro" id="IPR012501">
    <property type="entry name" value="Vps54_C"/>
</dbReference>
<evidence type="ECO:0000256" key="1">
    <source>
        <dbReference type="ARBA" id="ARBA00004601"/>
    </source>
</evidence>
<dbReference type="PANTHER" id="PTHR12965">
    <property type="entry name" value="VACUOLAR PROTEIN SORTING 54"/>
    <property type="match status" value="1"/>
</dbReference>
<evidence type="ECO:0000256" key="6">
    <source>
        <dbReference type="ARBA" id="ARBA00023054"/>
    </source>
</evidence>
<accession>A0AAV9UXY8</accession>
<name>A0AAV9UXY8_9PEZI</name>
<evidence type="ECO:0000256" key="2">
    <source>
        <dbReference type="ARBA" id="ARBA00009150"/>
    </source>
</evidence>
<dbReference type="Pfam" id="PF07928">
    <property type="entry name" value="Vps54"/>
    <property type="match status" value="1"/>
</dbReference>
<evidence type="ECO:0000313" key="11">
    <source>
        <dbReference type="Proteomes" id="UP001373714"/>
    </source>
</evidence>
<dbReference type="GO" id="GO:0006896">
    <property type="term" value="P:Golgi to vacuole transport"/>
    <property type="evidence" value="ECO:0007669"/>
    <property type="project" value="TreeGrafter"/>
</dbReference>
<evidence type="ECO:0000256" key="4">
    <source>
        <dbReference type="ARBA" id="ARBA00022927"/>
    </source>
</evidence>
<sequence>MAGKDDTTPRPSMDSFAAPNKSPTFSAFSFSEASSALPRGRRGSAASSVFSLNSVSDNRSAAVARDIKNHAIATLLDNTTTRSNIPKPTTRDIPPVVLTNITKVAYTEFSQYLSIAPEYERYKRAKEHEWEDAIRRPRTPDTPVSAVDDPFKSFGRSPDGRKASLVPSTPPIGRPGSSDGGVGSRKSSLRKQSVAIPPLNTVPQIYFDENFHLENPRTFDVVSERSHVIQSPIQENGSENGSFFTVGRKALATNAILQEKLSWYMDIVEVHLIKEISTASSGFFAALGDLRELHSEADASVKKIQSLRAELDRLDRDQALAGLEVVRLRRRKANVQKLVYSIEQIAYTIKKLGEAEEYLENNDIVAAMDIIEATESLLEGRSACGLTTPIIDLRPVKAVSAIQIDLTNLRARCGKALETRFVDTLLTDLRKHAETVPPSDTLLRFFQAYQRQQSRSALRADALPSPRPISMEYSHLPETLRSMLLDHLSSLRRANHVEKAVQAYREAVLKETKAIIRRNMPSDDDAASNLSGISRATGMGRTAAEKSSSLAKALRALGPREAEELLVRIYTAISETLRRLGTQQKLLLDVTSGIDSVLSPRNFVTSPNGVGSPPPLSTNTNVDSFYSVYSMDISELINAAIDAAQIQMVKVLKVRNEQTARLPLGDFLRYFMLNKLFSAECEGLSGKITTNLQGVIGSQIKEFITTFHSESITNLATTIEKDQWEAKDFKPSAKASLERVLDAATKDSEIWLAWGRVYEDPPVQDESAGDEQLPTGKIRTATIDEQRFILPESGLVVLRLLEGYECLMTMIPVSVADVATSLVEFLKLFNSRVCQVILGAGATKSAGLKHITTKHLALASQALSIIIAVVPYLREAVRRHLGPASSGGTILSEFDKLKRALQDHQTEIHSKLISIMSDRLMAHVRNIRQNIDWDGPGGVEGKVGGYMETLVKETTTLNKVLSKHLSEEVLGSIMTPVFAVYKKRLGEAYAVVPVKTDVGKGRMLRDAQFFKDRMAKLEGGTEAGDDILKIVTEKSISGGSSVGDTPRNSIAIATGAALPPSSSASSSTAANGDKDAAAAAGKDEKKKDADAAGESASAAAATTGNATDKKDEKP</sequence>
<comment type="caution">
    <text evidence="10">The sequence shown here is derived from an EMBL/GenBank/DDBJ whole genome shotgun (WGS) entry which is preliminary data.</text>
</comment>
<feature type="region of interest" description="Disordered" evidence="8">
    <location>
        <begin position="1057"/>
        <end position="1114"/>
    </location>
</feature>
<comment type="subcellular location">
    <subcellularLocation>
        <location evidence="1">Golgi apparatus</location>
        <location evidence="1">trans-Golgi network</location>
    </subcellularLocation>
</comment>
<gene>
    <name evidence="10" type="ORF">TWF730_009316</name>
</gene>
<dbReference type="Proteomes" id="UP001373714">
    <property type="component" value="Unassembled WGS sequence"/>
</dbReference>
<dbReference type="PANTHER" id="PTHR12965:SF0">
    <property type="entry name" value="VACUOLAR PROTEIN SORTING-ASSOCIATED PROTEIN 54"/>
    <property type="match status" value="1"/>
</dbReference>
<dbReference type="Gene3D" id="6.10.250.860">
    <property type="match status" value="1"/>
</dbReference>
<keyword evidence="5" id="KW-0333">Golgi apparatus</keyword>
<keyword evidence="4" id="KW-0653">Protein transport</keyword>
<evidence type="ECO:0000256" key="5">
    <source>
        <dbReference type="ARBA" id="ARBA00023034"/>
    </source>
</evidence>
<feature type="compositionally biased region" description="Low complexity" evidence="8">
    <location>
        <begin position="1057"/>
        <end position="1071"/>
    </location>
</feature>
<keyword evidence="11" id="KW-1185">Reference proteome</keyword>
<dbReference type="GO" id="GO:0005829">
    <property type="term" value="C:cytosol"/>
    <property type="evidence" value="ECO:0007669"/>
    <property type="project" value="GOC"/>
</dbReference>
<feature type="compositionally biased region" description="Low complexity" evidence="8">
    <location>
        <begin position="1092"/>
        <end position="1106"/>
    </location>
</feature>
<comment type="similarity">
    <text evidence="2">Belongs to the VPS54 family.</text>
</comment>
<dbReference type="GO" id="GO:0000938">
    <property type="term" value="C:GARP complex"/>
    <property type="evidence" value="ECO:0007669"/>
    <property type="project" value="InterPro"/>
</dbReference>
<evidence type="ECO:0000259" key="9">
    <source>
        <dbReference type="Pfam" id="PF07928"/>
    </source>
</evidence>
<evidence type="ECO:0000256" key="3">
    <source>
        <dbReference type="ARBA" id="ARBA00022448"/>
    </source>
</evidence>
<feature type="region of interest" description="Disordered" evidence="8">
    <location>
        <begin position="1"/>
        <end position="20"/>
    </location>
</feature>
<reference evidence="10 11" key="1">
    <citation type="submission" date="2019-10" db="EMBL/GenBank/DDBJ databases">
        <authorList>
            <person name="Palmer J.M."/>
        </authorList>
    </citation>
    <scope>NUCLEOTIDE SEQUENCE [LARGE SCALE GENOMIC DNA]</scope>
    <source>
        <strain evidence="10 11">TWF730</strain>
    </source>
</reference>
<dbReference type="EMBL" id="JAVHNS010000006">
    <property type="protein sequence ID" value="KAK6352491.1"/>
    <property type="molecule type" value="Genomic_DNA"/>
</dbReference>
<feature type="coiled-coil region" evidence="7">
    <location>
        <begin position="290"/>
        <end position="317"/>
    </location>
</feature>
<dbReference type="GO" id="GO:0019905">
    <property type="term" value="F:syntaxin binding"/>
    <property type="evidence" value="ECO:0007669"/>
    <property type="project" value="TreeGrafter"/>
</dbReference>
<feature type="region of interest" description="Disordered" evidence="8">
    <location>
        <begin position="135"/>
        <end position="191"/>
    </location>
</feature>
<protein>
    <recommendedName>
        <fullName evidence="9">Vacuolar protein sorting-associated protein 54 C-terminal domain-containing protein</fullName>
    </recommendedName>
</protein>
<dbReference type="GO" id="GO:0042147">
    <property type="term" value="P:retrograde transport, endosome to Golgi"/>
    <property type="evidence" value="ECO:0007669"/>
    <property type="project" value="InterPro"/>
</dbReference>
<feature type="domain" description="Vacuolar protein sorting-associated protein 54 C-terminal" evidence="9">
    <location>
        <begin position="786"/>
        <end position="919"/>
    </location>
</feature>
<keyword evidence="6 7" id="KW-0175">Coiled coil</keyword>
<feature type="compositionally biased region" description="Basic and acidic residues" evidence="8">
    <location>
        <begin position="1072"/>
        <end position="1090"/>
    </location>
</feature>
<dbReference type="AlphaFoldDB" id="A0AAV9UXY8"/>
<evidence type="ECO:0000313" key="10">
    <source>
        <dbReference type="EMBL" id="KAK6352491.1"/>
    </source>
</evidence>
<proteinExistence type="inferred from homology"/>
<dbReference type="GO" id="GO:0015031">
    <property type="term" value="P:protein transport"/>
    <property type="evidence" value="ECO:0007669"/>
    <property type="project" value="UniProtKB-KW"/>
</dbReference>
<keyword evidence="3" id="KW-0813">Transport</keyword>
<organism evidence="10 11">
    <name type="scientific">Orbilia blumenaviensis</name>
    <dbReference type="NCBI Taxonomy" id="1796055"/>
    <lineage>
        <taxon>Eukaryota</taxon>
        <taxon>Fungi</taxon>
        <taxon>Dikarya</taxon>
        <taxon>Ascomycota</taxon>
        <taxon>Pezizomycotina</taxon>
        <taxon>Orbiliomycetes</taxon>
        <taxon>Orbiliales</taxon>
        <taxon>Orbiliaceae</taxon>
        <taxon>Orbilia</taxon>
    </lineage>
</organism>
<dbReference type="InterPro" id="IPR039745">
    <property type="entry name" value="Vps54"/>
</dbReference>
<evidence type="ECO:0000256" key="7">
    <source>
        <dbReference type="SAM" id="Coils"/>
    </source>
</evidence>